<dbReference type="EMBL" id="MN740504">
    <property type="protein sequence ID" value="QHU30221.1"/>
    <property type="molecule type" value="Genomic_DNA"/>
</dbReference>
<name>A0A6C0LKK3_9ZZZZ</name>
<dbReference type="PROSITE" id="PS50008">
    <property type="entry name" value="PIPLC_Y_DOMAIN"/>
    <property type="match status" value="1"/>
</dbReference>
<dbReference type="PROSITE" id="PS50007">
    <property type="entry name" value="PIPLC_X_DOMAIN"/>
    <property type="match status" value="1"/>
</dbReference>
<dbReference type="Pfam" id="PF00387">
    <property type="entry name" value="PI-PLC-Y"/>
    <property type="match status" value="1"/>
</dbReference>
<evidence type="ECO:0000259" key="2">
    <source>
        <dbReference type="PROSITE" id="PS50008"/>
    </source>
</evidence>
<dbReference type="GO" id="GO:0004435">
    <property type="term" value="F:phosphatidylinositol-4,5-bisphosphate phospholipase C activity"/>
    <property type="evidence" value="ECO:0007669"/>
    <property type="project" value="InterPro"/>
</dbReference>
<feature type="domain" description="PI-PLC Y-box" evidence="2">
    <location>
        <begin position="265"/>
        <end position="342"/>
    </location>
</feature>
<dbReference type="Pfam" id="PF00388">
    <property type="entry name" value="PI-PLC-X"/>
    <property type="match status" value="1"/>
</dbReference>
<dbReference type="SMART" id="SM00148">
    <property type="entry name" value="PLCXc"/>
    <property type="match status" value="1"/>
</dbReference>
<dbReference type="GO" id="GO:0006629">
    <property type="term" value="P:lipid metabolic process"/>
    <property type="evidence" value="ECO:0007669"/>
    <property type="project" value="InterPro"/>
</dbReference>
<sequence>MDSMNINPKAVAKALSESQMAKYVVLVLCALMIIMMIFWLYNKSTLNQANCDTMDKVYPDTAKIHSFNPDNEDFQHNLRDYYIKTAYNACSAGQFKNDFVNICALKNCIKQGARCLDFEIYSVNNEPVIATSSVDDYSVKETYNSVPISDALNIIRDYAFSGSTCPNPADPLIIHLRIMSNNQSIYNKMAKMFESTLSERLLGPKYSYENHGKNLGGEAIKNLRGKVILIVDRSNPLFEQTDLDEYVNQASNSIFMRGVRYSDGVKYTPDMDELIEYNKKCMTIVMPDLSGDDTNYAAALSIKCGCQLNAMSFQNFDANMEYYDLLFDSTGSAFVLKPESLRFIPLTIAAPPPPNPEYSYKQRETKTDYYALTI</sequence>
<reference evidence="3" key="1">
    <citation type="journal article" date="2020" name="Nature">
        <title>Giant virus diversity and host interactions through global metagenomics.</title>
        <authorList>
            <person name="Schulz F."/>
            <person name="Roux S."/>
            <person name="Paez-Espino D."/>
            <person name="Jungbluth S."/>
            <person name="Walsh D.A."/>
            <person name="Denef V.J."/>
            <person name="McMahon K.D."/>
            <person name="Konstantinidis K.T."/>
            <person name="Eloe-Fadrosh E.A."/>
            <person name="Kyrpides N.C."/>
            <person name="Woyke T."/>
        </authorList>
    </citation>
    <scope>NUCLEOTIDE SEQUENCE</scope>
    <source>
        <strain evidence="3">GVMAG-M-3300027833-11</strain>
    </source>
</reference>
<evidence type="ECO:0000313" key="3">
    <source>
        <dbReference type="EMBL" id="QHU30221.1"/>
    </source>
</evidence>
<keyword evidence="1" id="KW-1133">Transmembrane helix</keyword>
<dbReference type="InterPro" id="IPR001192">
    <property type="entry name" value="PI-PLC_fam"/>
</dbReference>
<proteinExistence type="predicted"/>
<keyword evidence="1" id="KW-0812">Transmembrane</keyword>
<accession>A0A6C0LKK3</accession>
<dbReference type="InterPro" id="IPR001711">
    <property type="entry name" value="PLipase_C_Pinositol-sp_Y"/>
</dbReference>
<dbReference type="GO" id="GO:0035556">
    <property type="term" value="P:intracellular signal transduction"/>
    <property type="evidence" value="ECO:0007669"/>
    <property type="project" value="InterPro"/>
</dbReference>
<dbReference type="PANTHER" id="PTHR10336">
    <property type="entry name" value="PHOSPHOINOSITIDE-SPECIFIC PHOSPHOLIPASE C FAMILY PROTEIN"/>
    <property type="match status" value="1"/>
</dbReference>
<dbReference type="InterPro" id="IPR000909">
    <property type="entry name" value="PLipase_C_PInositol-sp_X_dom"/>
</dbReference>
<dbReference type="AlphaFoldDB" id="A0A6C0LKK3"/>
<organism evidence="3">
    <name type="scientific">viral metagenome</name>
    <dbReference type="NCBI Taxonomy" id="1070528"/>
    <lineage>
        <taxon>unclassified sequences</taxon>
        <taxon>metagenomes</taxon>
        <taxon>organismal metagenomes</taxon>
    </lineage>
</organism>
<feature type="transmembrane region" description="Helical" evidence="1">
    <location>
        <begin position="21"/>
        <end position="41"/>
    </location>
</feature>
<dbReference type="SUPFAM" id="SSF51695">
    <property type="entry name" value="PLC-like phosphodiesterases"/>
    <property type="match status" value="1"/>
</dbReference>
<dbReference type="Gene3D" id="3.20.20.190">
    <property type="entry name" value="Phosphatidylinositol (PI) phosphodiesterase"/>
    <property type="match status" value="1"/>
</dbReference>
<keyword evidence="1" id="KW-0472">Membrane</keyword>
<evidence type="ECO:0000256" key="1">
    <source>
        <dbReference type="SAM" id="Phobius"/>
    </source>
</evidence>
<protein>
    <recommendedName>
        <fullName evidence="2">PI-PLC Y-box domain-containing protein</fullName>
    </recommendedName>
</protein>
<dbReference type="InterPro" id="IPR017946">
    <property type="entry name" value="PLC-like_Pdiesterase_TIM-brl"/>
</dbReference>